<dbReference type="KEGG" id="thao:NI17_009445"/>
<dbReference type="Proteomes" id="UP000265719">
    <property type="component" value="Chromosome"/>
</dbReference>
<name>A0A399FWS1_9ACTN</name>
<evidence type="ECO:0000313" key="2">
    <source>
        <dbReference type="Proteomes" id="UP000265719"/>
    </source>
</evidence>
<protein>
    <submittedName>
        <fullName evidence="1">Uncharacterized protein</fullName>
    </submittedName>
</protein>
<dbReference type="OrthoDB" id="3438740at2"/>
<evidence type="ECO:0000313" key="1">
    <source>
        <dbReference type="EMBL" id="UOE21322.1"/>
    </source>
</evidence>
<accession>A0A399FWS1</accession>
<reference evidence="1" key="1">
    <citation type="submission" date="2020-10" db="EMBL/GenBank/DDBJ databases">
        <title>De novo genome project of the cellulose decomposer Thermobifida halotolerans type strain.</title>
        <authorList>
            <person name="Nagy I."/>
            <person name="Horvath B."/>
            <person name="Kukolya J."/>
            <person name="Nagy I."/>
            <person name="Orsini M."/>
        </authorList>
    </citation>
    <scope>NUCLEOTIDE SEQUENCE</scope>
    <source>
        <strain evidence="1">DSM 44931</strain>
    </source>
</reference>
<proteinExistence type="predicted"/>
<sequence>MSTDDITALYGALSDTATALTGRYIELGEAARTPEEEEFWDTEVMGLREERRRIDSTDREAVLEHTRRWARELAELER</sequence>
<keyword evidence="2" id="KW-1185">Reference proteome</keyword>
<dbReference type="RefSeq" id="WP_068694014.1">
    <property type="nucleotide sequence ID" value="NZ_CP063196.1"/>
</dbReference>
<dbReference type="AlphaFoldDB" id="A0A399FWS1"/>
<gene>
    <name evidence="1" type="ORF">NI17_009445</name>
</gene>
<organism evidence="1 2">
    <name type="scientific">Thermobifida halotolerans</name>
    <dbReference type="NCBI Taxonomy" id="483545"/>
    <lineage>
        <taxon>Bacteria</taxon>
        <taxon>Bacillati</taxon>
        <taxon>Actinomycetota</taxon>
        <taxon>Actinomycetes</taxon>
        <taxon>Streptosporangiales</taxon>
        <taxon>Nocardiopsidaceae</taxon>
        <taxon>Thermobifida</taxon>
    </lineage>
</organism>
<dbReference type="EMBL" id="CP063196">
    <property type="protein sequence ID" value="UOE21322.1"/>
    <property type="molecule type" value="Genomic_DNA"/>
</dbReference>